<keyword evidence="3" id="KW-1185">Reference proteome</keyword>
<dbReference type="Proteomes" id="UP000595426">
    <property type="component" value="Chromosome"/>
</dbReference>
<gene>
    <name evidence="2" type="ORF">I6H88_01180</name>
</gene>
<sequence length="162" mass="18878">MTINMVKILEYQTEHFADLTSYTLPEEQAMFSRIPAEVLNNPRIDDETDRFYYTIMYNDKAVGFFLLEFAHDRWYKPQDETAALLRSLTLNPEFQGKGIAKEMMIQLPDLVRKQFPDVREIAFGVNFKNISAYQMYLKAGYQDSGESFDGPKGPQHIMVKEL</sequence>
<dbReference type="AlphaFoldDB" id="A0A7T7ZZ42"/>
<dbReference type="PROSITE" id="PS51186">
    <property type="entry name" value="GNAT"/>
    <property type="match status" value="1"/>
</dbReference>
<dbReference type="GO" id="GO:0016747">
    <property type="term" value="F:acyltransferase activity, transferring groups other than amino-acyl groups"/>
    <property type="evidence" value="ECO:0007669"/>
    <property type="project" value="InterPro"/>
</dbReference>
<evidence type="ECO:0000313" key="3">
    <source>
        <dbReference type="Proteomes" id="UP000595426"/>
    </source>
</evidence>
<feature type="domain" description="N-acetyltransferase" evidence="1">
    <location>
        <begin position="6"/>
        <end position="162"/>
    </location>
</feature>
<keyword evidence="2" id="KW-0808">Transferase</keyword>
<dbReference type="Pfam" id="PF00583">
    <property type="entry name" value="Acetyltransf_1"/>
    <property type="match status" value="1"/>
</dbReference>
<dbReference type="SUPFAM" id="SSF55729">
    <property type="entry name" value="Acyl-CoA N-acyltransferases (Nat)"/>
    <property type="match status" value="1"/>
</dbReference>
<dbReference type="EMBL" id="CP067018">
    <property type="protein sequence ID" value="QQN59230.1"/>
    <property type="molecule type" value="Genomic_DNA"/>
</dbReference>
<evidence type="ECO:0000259" key="1">
    <source>
        <dbReference type="PROSITE" id="PS51186"/>
    </source>
</evidence>
<accession>A0A7T7ZZ42</accession>
<dbReference type="CDD" id="cd04301">
    <property type="entry name" value="NAT_SF"/>
    <property type="match status" value="1"/>
</dbReference>
<dbReference type="OrthoDB" id="66776at2"/>
<dbReference type="InterPro" id="IPR016181">
    <property type="entry name" value="Acyl_CoA_acyltransferase"/>
</dbReference>
<reference evidence="2 3" key="1">
    <citation type="submission" date="2020-12" db="EMBL/GenBank/DDBJ databases">
        <title>FDA dAtabase for Regulatory Grade micrObial Sequences (FDA-ARGOS): Supporting development and validation of Infectious Disease Dx tests.</title>
        <authorList>
            <person name="Kerrigan L."/>
            <person name="Long C."/>
            <person name="Tallon L."/>
            <person name="Sadzewicz L."/>
            <person name="Zhao X."/>
            <person name="Boylan J."/>
            <person name="Ott S."/>
            <person name="Bowen H."/>
            <person name="Vavikolanu K."/>
            <person name="Mehta A."/>
            <person name="Aluvathingal J."/>
            <person name="Nadendla S."/>
            <person name="Yan Y."/>
            <person name="Sichtig H."/>
        </authorList>
    </citation>
    <scope>NUCLEOTIDE SEQUENCE [LARGE SCALE GENOMIC DNA]</scope>
    <source>
        <strain evidence="2 3">FDAARGOS_1031</strain>
    </source>
</reference>
<dbReference type="InterPro" id="IPR000182">
    <property type="entry name" value="GNAT_dom"/>
</dbReference>
<organism evidence="2 3">
    <name type="scientific">Elizabethkingia bruuniana</name>
    <dbReference type="NCBI Taxonomy" id="1756149"/>
    <lineage>
        <taxon>Bacteria</taxon>
        <taxon>Pseudomonadati</taxon>
        <taxon>Bacteroidota</taxon>
        <taxon>Flavobacteriia</taxon>
        <taxon>Flavobacteriales</taxon>
        <taxon>Weeksellaceae</taxon>
        <taxon>Elizabethkingia</taxon>
    </lineage>
</organism>
<proteinExistence type="predicted"/>
<evidence type="ECO:0000313" key="2">
    <source>
        <dbReference type="EMBL" id="QQN59230.1"/>
    </source>
</evidence>
<dbReference type="Gene3D" id="3.40.630.30">
    <property type="match status" value="1"/>
</dbReference>
<name>A0A7T7ZZ42_9FLAO</name>
<protein>
    <submittedName>
        <fullName evidence="2">GNAT family N-acetyltransferase</fullName>
    </submittedName>
</protein>